<keyword evidence="4" id="KW-1003">Cell membrane</keyword>
<organism evidence="14">
    <name type="scientific">Caenorhabditis brenneri</name>
    <name type="common">Nematode worm</name>
    <dbReference type="NCBI Taxonomy" id="135651"/>
    <lineage>
        <taxon>Eukaryota</taxon>
        <taxon>Metazoa</taxon>
        <taxon>Ecdysozoa</taxon>
        <taxon>Nematoda</taxon>
        <taxon>Chromadorea</taxon>
        <taxon>Rhabditida</taxon>
        <taxon>Rhabditina</taxon>
        <taxon>Rhabditomorpha</taxon>
        <taxon>Rhabditoidea</taxon>
        <taxon>Rhabditidae</taxon>
        <taxon>Peloderinae</taxon>
        <taxon>Caenorhabditis</taxon>
    </lineage>
</organism>
<feature type="transmembrane region" description="Helical" evidence="12">
    <location>
        <begin position="109"/>
        <end position="127"/>
    </location>
</feature>
<evidence type="ECO:0000256" key="8">
    <source>
        <dbReference type="ARBA" id="ARBA00022989"/>
    </source>
</evidence>
<dbReference type="PANTHER" id="PTHR11893:SF36">
    <property type="entry name" value="INNEXIN-5"/>
    <property type="match status" value="1"/>
</dbReference>
<sequence length="428" mass="49167">MIGLLYVGAISLLLYKLRVIEDLVGNISSIVTSILMFFAAVCFYGSINSNESRFDCIVPKYFPTHVEYNVRSSCYHSTLYIIPEHSTSRSIYNERGVLNFKSINYYSDLLMLACVGAFLCLILRALWKLALCGSPVKLESYLKELEKVVASPLDQRKKGIAQLCDRVMDGTETRQLPISFLRSSVFSVPRPGIVFHDILKKTLYVCNFAAQLLVSYAVFDHGLGPAWPVKYLSNLVNGVDNNEVFPTTAFCEYNIFSLPNMRSRRVLQCELPLNRLAKHALILHWFWMSFFGAIAVFDLLGAIVSRFNNKRLLENILYLNKAMDRDDQITKILVNRFKKTIPQEFIFVLNYMNNTNILVARESAYYLYEKWLATQSDDERMYHMAPASQHHHQPITLKSVHIVGMNNMRMQQQVQSRFPTATITLRSK</sequence>
<feature type="transmembrane region" description="Helical" evidence="12">
    <location>
        <begin position="282"/>
        <end position="304"/>
    </location>
</feature>
<protein>
    <recommendedName>
        <fullName evidence="12">Innexin</fullName>
    </recommendedName>
</protein>
<dbReference type="Pfam" id="PF00876">
    <property type="entry name" value="Innexin"/>
    <property type="match status" value="1"/>
</dbReference>
<comment type="function">
    <text evidence="12">Structural component of the gap junctions.</text>
</comment>
<evidence type="ECO:0000256" key="12">
    <source>
        <dbReference type="RuleBase" id="RU010713"/>
    </source>
</evidence>
<keyword evidence="3 12" id="KW-0813">Transport</keyword>
<keyword evidence="5 12" id="KW-0812">Transmembrane</keyword>
<keyword evidence="9 12" id="KW-0406">Ion transport</keyword>
<dbReference type="EMBL" id="GL379887">
    <property type="protein sequence ID" value="EGT31624.1"/>
    <property type="molecule type" value="Genomic_DNA"/>
</dbReference>
<proteinExistence type="inferred from homology"/>
<dbReference type="GO" id="GO:0005921">
    <property type="term" value="C:gap junction"/>
    <property type="evidence" value="ECO:0007669"/>
    <property type="project" value="UniProtKB-SubCell"/>
</dbReference>
<dbReference type="InterPro" id="IPR000990">
    <property type="entry name" value="Innexin"/>
</dbReference>
<evidence type="ECO:0000256" key="11">
    <source>
        <dbReference type="ARBA" id="ARBA00023303"/>
    </source>
</evidence>
<evidence type="ECO:0000313" key="13">
    <source>
        <dbReference type="EMBL" id="EGT31624.1"/>
    </source>
</evidence>
<dbReference type="GO" id="GO:0005243">
    <property type="term" value="F:gap junction channel activity"/>
    <property type="evidence" value="ECO:0007669"/>
    <property type="project" value="TreeGrafter"/>
</dbReference>
<evidence type="ECO:0000313" key="14">
    <source>
        <dbReference type="Proteomes" id="UP000008068"/>
    </source>
</evidence>
<evidence type="ECO:0000256" key="3">
    <source>
        <dbReference type="ARBA" id="ARBA00022448"/>
    </source>
</evidence>
<evidence type="ECO:0000256" key="6">
    <source>
        <dbReference type="ARBA" id="ARBA00022868"/>
    </source>
</evidence>
<name>G0NI48_CAEBE</name>
<evidence type="ECO:0000256" key="2">
    <source>
        <dbReference type="ARBA" id="ARBA00004651"/>
    </source>
</evidence>
<keyword evidence="7" id="KW-0965">Cell junction</keyword>
<keyword evidence="10 12" id="KW-0472">Membrane</keyword>
<evidence type="ECO:0000256" key="7">
    <source>
        <dbReference type="ARBA" id="ARBA00022949"/>
    </source>
</evidence>
<accession>G0NI48</accession>
<dbReference type="Proteomes" id="UP000008068">
    <property type="component" value="Unassembled WGS sequence"/>
</dbReference>
<dbReference type="GO" id="GO:0005886">
    <property type="term" value="C:plasma membrane"/>
    <property type="evidence" value="ECO:0007669"/>
    <property type="project" value="UniProtKB-SubCell"/>
</dbReference>
<dbReference type="PANTHER" id="PTHR11893">
    <property type="entry name" value="INNEXIN"/>
    <property type="match status" value="1"/>
</dbReference>
<evidence type="ECO:0000256" key="4">
    <source>
        <dbReference type="ARBA" id="ARBA00022475"/>
    </source>
</evidence>
<keyword evidence="14" id="KW-1185">Reference proteome</keyword>
<dbReference type="HOGENOM" id="CLU_641286_0_0_1"/>
<evidence type="ECO:0000256" key="10">
    <source>
        <dbReference type="ARBA" id="ARBA00023136"/>
    </source>
</evidence>
<evidence type="ECO:0000256" key="9">
    <source>
        <dbReference type="ARBA" id="ARBA00023065"/>
    </source>
</evidence>
<comment type="subcellular location">
    <subcellularLocation>
        <location evidence="1">Cell junction</location>
        <location evidence="1">Gap junction</location>
    </subcellularLocation>
    <subcellularLocation>
        <location evidence="2 12">Cell membrane</location>
        <topology evidence="2 12">Multi-pass membrane protein</topology>
    </subcellularLocation>
</comment>
<reference evidence="14" key="1">
    <citation type="submission" date="2011-07" db="EMBL/GenBank/DDBJ databases">
        <authorList>
            <consortium name="Caenorhabditis brenneri Sequencing and Analysis Consortium"/>
            <person name="Wilson R.K."/>
        </authorList>
    </citation>
    <scope>NUCLEOTIDE SEQUENCE [LARGE SCALE GENOMIC DNA]</scope>
    <source>
        <strain evidence="14">PB2801</strain>
    </source>
</reference>
<keyword evidence="11 12" id="KW-0407">Ion channel</keyword>
<dbReference type="InParanoid" id="G0NI48"/>
<comment type="caution">
    <text evidence="12">Lacks conserved residue(s) required for the propagation of feature annotation.</text>
</comment>
<evidence type="ECO:0000256" key="5">
    <source>
        <dbReference type="ARBA" id="ARBA00022692"/>
    </source>
</evidence>
<keyword evidence="6" id="KW-0303">Gap junction</keyword>
<evidence type="ECO:0000256" key="1">
    <source>
        <dbReference type="ARBA" id="ARBA00004610"/>
    </source>
</evidence>
<dbReference type="PROSITE" id="PS51013">
    <property type="entry name" value="PANNEXIN"/>
    <property type="match status" value="1"/>
</dbReference>
<comment type="similarity">
    <text evidence="12">Belongs to the pannexin family.</text>
</comment>
<dbReference type="GO" id="GO:0034220">
    <property type="term" value="P:monoatomic ion transmembrane transport"/>
    <property type="evidence" value="ECO:0007669"/>
    <property type="project" value="UniProtKB-KW"/>
</dbReference>
<dbReference type="AlphaFoldDB" id="G0NI48"/>
<feature type="transmembrane region" description="Helical" evidence="12">
    <location>
        <begin position="23"/>
        <end position="44"/>
    </location>
</feature>
<gene>
    <name evidence="12" type="primary">inx</name>
    <name evidence="13" type="ORF">CAEBREN_05338</name>
</gene>
<keyword evidence="8 12" id="KW-1133">Transmembrane helix</keyword>